<dbReference type="RefSeq" id="YP_009778126.1">
    <property type="nucleotide sequence ID" value="NC_047711.1"/>
</dbReference>
<dbReference type="Proteomes" id="UP000505345">
    <property type="component" value="Segment"/>
</dbReference>
<evidence type="ECO:0000313" key="2">
    <source>
        <dbReference type="Proteomes" id="UP000505345"/>
    </source>
</evidence>
<protein>
    <submittedName>
        <fullName evidence="1">Uncharacterized protein</fullName>
    </submittedName>
</protein>
<reference evidence="1 2" key="1">
    <citation type="journal article" date="2013" name="PLoS Genet.">
        <title>Expanding the Marine Virosphere Using Metagenomics.</title>
        <authorList>
            <person name="Mizuno C.M."/>
            <person name="Rodriguez-Valera F."/>
            <person name="Kimes N.E."/>
            <person name="Ghai R."/>
        </authorList>
    </citation>
    <scope>NUCLEOTIDE SEQUENCE [LARGE SCALE GENOMIC DNA]</scope>
    <source>
        <strain evidence="1">UvMED-CGR-C62A-MedDCM-OCT-S28-C10</strain>
    </source>
</reference>
<sequence>MTQENFKKLDLNQKRAILLSIANELKDQVLDWHIENVFEDKGFDLIDKALELPNELEEGSPQDNYRFETYKELKDELYKITEDCFVGGNE</sequence>
<keyword evidence="2" id="KW-1185">Reference proteome</keyword>
<organism evidence="1 2">
    <name type="scientific">uncultured phage_MedDCM-OCT-S28-C10</name>
    <dbReference type="NCBI Taxonomy" id="2741077"/>
    <lineage>
        <taxon>Viruses</taxon>
        <taxon>Duplodnaviria</taxon>
        <taxon>Heunggongvirae</taxon>
        <taxon>Uroviricota</taxon>
        <taxon>Caudoviricetes</taxon>
        <taxon>Autographivirales</taxon>
        <taxon>Votkovvirus</taxon>
        <taxon>Votkovvirus S28C10</taxon>
    </lineage>
</organism>
<evidence type="ECO:0000313" key="1">
    <source>
        <dbReference type="EMBL" id="BAQ94068.1"/>
    </source>
</evidence>
<proteinExistence type="predicted"/>
<dbReference type="GeneID" id="55412592"/>
<accession>A0A6S4PDG2</accession>
<dbReference type="KEGG" id="vg:55412592"/>
<dbReference type="EMBL" id="AP013540">
    <property type="protein sequence ID" value="BAQ94068.1"/>
    <property type="molecule type" value="Genomic_DNA"/>
</dbReference>
<name>A0A6S4PDG2_9CAUD</name>